<accession>Q69M35</accession>
<proteinExistence type="predicted"/>
<evidence type="ECO:0000313" key="2">
    <source>
        <dbReference type="EMBL" id="BAD36380.1"/>
    </source>
</evidence>
<name>Q69M35_ORYSJ</name>
<sequence>MTSKPSKDLKKGLEIFEPVQSNSILNYSGPMCTLTIDNLDVHHEQSFDVEVDEINYTI</sequence>
<dbReference type="AlphaFoldDB" id="Q69M35"/>
<reference evidence="3" key="4">
    <citation type="journal article" date="2008" name="Nucleic Acids Res.">
        <title>The rice annotation project database (RAP-DB): 2008 update.</title>
        <authorList>
            <consortium name="The rice annotation project (RAP)"/>
        </authorList>
    </citation>
    <scope>GENOME REANNOTATION</scope>
    <source>
        <strain evidence="3">cv. Nipponbare</strain>
    </source>
</reference>
<reference evidence="2" key="2">
    <citation type="submission" date="2002-09" db="EMBL/GenBank/DDBJ databases">
        <title>Oryza sativa nipponbare(GA3) genomic DNA, chromosome 9, BAC clone:OSJNBb0051H02.</title>
        <authorList>
            <person name="Sasaki T."/>
            <person name="Matsumoto T."/>
            <person name="Katayose Y."/>
        </authorList>
    </citation>
    <scope>NUCLEOTIDE SEQUENCE</scope>
</reference>
<reference evidence="3" key="3">
    <citation type="journal article" date="2005" name="Nature">
        <title>The map-based sequence of the rice genome.</title>
        <authorList>
            <consortium name="International rice genome sequencing project (IRGSP)"/>
            <person name="Matsumoto T."/>
            <person name="Wu J."/>
            <person name="Kanamori H."/>
            <person name="Katayose Y."/>
            <person name="Fujisawa M."/>
            <person name="Namiki N."/>
            <person name="Mizuno H."/>
            <person name="Yamamoto K."/>
            <person name="Antonio B.A."/>
            <person name="Baba T."/>
            <person name="Sakata K."/>
            <person name="Nagamura Y."/>
            <person name="Aoki H."/>
            <person name="Arikawa K."/>
            <person name="Arita K."/>
            <person name="Bito T."/>
            <person name="Chiden Y."/>
            <person name="Fujitsuka N."/>
            <person name="Fukunaka R."/>
            <person name="Hamada M."/>
            <person name="Harada C."/>
            <person name="Hayashi A."/>
            <person name="Hijishita S."/>
            <person name="Honda M."/>
            <person name="Hosokawa S."/>
            <person name="Ichikawa Y."/>
            <person name="Idonuma A."/>
            <person name="Iijima M."/>
            <person name="Ikeda M."/>
            <person name="Ikeno M."/>
            <person name="Ito K."/>
            <person name="Ito S."/>
            <person name="Ito T."/>
            <person name="Ito Y."/>
            <person name="Ito Y."/>
            <person name="Iwabuchi A."/>
            <person name="Kamiya K."/>
            <person name="Karasawa W."/>
            <person name="Kurita K."/>
            <person name="Katagiri S."/>
            <person name="Kikuta A."/>
            <person name="Kobayashi H."/>
            <person name="Kobayashi N."/>
            <person name="Machita K."/>
            <person name="Maehara T."/>
            <person name="Masukawa M."/>
            <person name="Mizubayashi T."/>
            <person name="Mukai Y."/>
            <person name="Nagasaki H."/>
            <person name="Nagata Y."/>
            <person name="Naito S."/>
            <person name="Nakashima M."/>
            <person name="Nakama Y."/>
            <person name="Nakamichi Y."/>
            <person name="Nakamura M."/>
            <person name="Meguro A."/>
            <person name="Negishi M."/>
            <person name="Ohta I."/>
            <person name="Ohta T."/>
            <person name="Okamoto M."/>
            <person name="Ono N."/>
            <person name="Saji S."/>
            <person name="Sakaguchi M."/>
            <person name="Sakai K."/>
            <person name="Shibata M."/>
            <person name="Shimokawa T."/>
            <person name="Song J."/>
            <person name="Takazaki Y."/>
            <person name="Terasawa K."/>
            <person name="Tsugane M."/>
            <person name="Tsuji K."/>
            <person name="Ueda S."/>
            <person name="Waki K."/>
            <person name="Yamagata H."/>
            <person name="Yamamoto M."/>
            <person name="Yamamoto S."/>
            <person name="Yamane H."/>
            <person name="Yoshiki S."/>
            <person name="Yoshihara R."/>
            <person name="Yukawa K."/>
            <person name="Zhong H."/>
            <person name="Yano M."/>
            <person name="Yuan Q."/>
            <person name="Ouyang S."/>
            <person name="Liu J."/>
            <person name="Jones K.M."/>
            <person name="Gansberger K."/>
            <person name="Moffat K."/>
            <person name="Hill J."/>
            <person name="Bera J."/>
            <person name="Fadrosh D."/>
            <person name="Jin S."/>
            <person name="Johri S."/>
            <person name="Kim M."/>
            <person name="Overton L."/>
            <person name="Reardon M."/>
            <person name="Tsitrin T."/>
            <person name="Vuong H."/>
            <person name="Weaver B."/>
            <person name="Ciecko A."/>
            <person name="Tallon L."/>
            <person name="Jackson J."/>
            <person name="Pai G."/>
            <person name="Aken S.V."/>
            <person name="Utterback T."/>
            <person name="Reidmuller S."/>
            <person name="Feldblyum T."/>
            <person name="Hsiao J."/>
            <person name="Zismann V."/>
            <person name="Iobst S."/>
            <person name="de Vazeille A.R."/>
            <person name="Buell C.R."/>
            <person name="Ying K."/>
            <person name="Li Y."/>
            <person name="Lu T."/>
            <person name="Huang Y."/>
            <person name="Zhao Q."/>
            <person name="Feng Q."/>
            <person name="Zhang L."/>
            <person name="Zhu J."/>
            <person name="Weng Q."/>
            <person name="Mu J."/>
            <person name="Lu Y."/>
            <person name="Fan D."/>
            <person name="Liu Y."/>
            <person name="Guan J."/>
            <person name="Zhang Y."/>
            <person name="Yu S."/>
            <person name="Liu X."/>
            <person name="Zhang Y."/>
            <person name="Hong G."/>
            <person name="Han B."/>
            <person name="Choisne N."/>
            <person name="Demange N."/>
            <person name="Orjeda G."/>
            <person name="Samain S."/>
            <person name="Cattolico L."/>
            <person name="Pelletier E."/>
            <person name="Couloux A."/>
            <person name="Segurens B."/>
            <person name="Wincker P."/>
            <person name="D'Hont A."/>
            <person name="Scarpelli C."/>
            <person name="Weissenbach J."/>
            <person name="Salanoubat M."/>
            <person name="Quetier F."/>
            <person name="Yu Y."/>
            <person name="Kim H.R."/>
            <person name="Rambo T."/>
            <person name="Currie J."/>
            <person name="Collura K."/>
            <person name="Luo M."/>
            <person name="Yang T."/>
            <person name="Ammiraju J.S.S."/>
            <person name="Engler F."/>
            <person name="Soderlund C."/>
            <person name="Wing R.A."/>
            <person name="Palmer L.E."/>
            <person name="de la Bastide M."/>
            <person name="Spiegel L."/>
            <person name="Nascimento L."/>
            <person name="Zutavern T."/>
            <person name="O'Shaughnessy A."/>
            <person name="Dike S."/>
            <person name="Dedhia N."/>
            <person name="Preston R."/>
            <person name="Balija V."/>
            <person name="McCombie W.R."/>
            <person name="Chow T."/>
            <person name="Chen H."/>
            <person name="Chung M."/>
            <person name="Chen C."/>
            <person name="Shaw J."/>
            <person name="Wu H."/>
            <person name="Hsiao K."/>
            <person name="Chao Y."/>
            <person name="Chu M."/>
            <person name="Cheng C."/>
            <person name="Hour A."/>
            <person name="Lee P."/>
            <person name="Lin S."/>
            <person name="Lin Y."/>
            <person name="Liou J."/>
            <person name="Liu S."/>
            <person name="Hsing Y."/>
            <person name="Raghuvanshi S."/>
            <person name="Mohanty A."/>
            <person name="Bharti A.K."/>
            <person name="Gaur A."/>
            <person name="Gupta V."/>
            <person name="Kumar D."/>
            <person name="Ravi V."/>
            <person name="Vij S."/>
            <person name="Kapur A."/>
            <person name="Khurana P."/>
            <person name="Khurana P."/>
            <person name="Khurana J.P."/>
            <person name="Tyagi A.K."/>
            <person name="Gaikwad K."/>
            <person name="Singh A."/>
            <person name="Dalal V."/>
            <person name="Srivastava S."/>
            <person name="Dixit A."/>
            <person name="Pal A.K."/>
            <person name="Ghazi I.A."/>
            <person name="Yadav M."/>
            <person name="Pandit A."/>
            <person name="Bhargava A."/>
            <person name="Sureshbabu K."/>
            <person name="Batra K."/>
            <person name="Sharma T.R."/>
            <person name="Mohapatra T."/>
            <person name="Singh N.K."/>
            <person name="Messing J."/>
            <person name="Nelson A.B."/>
            <person name="Fuks G."/>
            <person name="Kavchok S."/>
            <person name="Keizer G."/>
            <person name="Linton E."/>
            <person name="Llaca V."/>
            <person name="Song R."/>
            <person name="Tanyolac B."/>
            <person name="Young S."/>
            <person name="Ho-Il K."/>
            <person name="Hahn J.H."/>
            <person name="Sangsakoo G."/>
            <person name="Vanavichit A."/>
            <person name="de Mattos Luiz.A.T."/>
            <person name="Zimmer P.D."/>
            <person name="Malone G."/>
            <person name="Dellagostin O."/>
            <person name="de Oliveira A.C."/>
            <person name="Bevan M."/>
            <person name="Bancroft I."/>
            <person name="Minx P."/>
            <person name="Cordum H."/>
            <person name="Wilson R."/>
            <person name="Cheng Z."/>
            <person name="Jin W."/>
            <person name="Jiang J."/>
            <person name="Leong S.A."/>
            <person name="Iwama H."/>
            <person name="Gojobori T."/>
            <person name="Itoh T."/>
            <person name="Niimura Y."/>
            <person name="Fujii Y."/>
            <person name="Habara T."/>
            <person name="Sakai H."/>
            <person name="Sato Y."/>
            <person name="Wilson G."/>
            <person name="Kumar K."/>
            <person name="McCouch S."/>
            <person name="Juretic N."/>
            <person name="Hoen D."/>
            <person name="Wright S."/>
            <person name="Bruskiewich R."/>
            <person name="Bureau T."/>
            <person name="Miyao A."/>
            <person name="Hirochika H."/>
            <person name="Nishikawa T."/>
            <person name="Kadowaki K."/>
            <person name="Sugiura M."/>
            <person name="Burr B."/>
            <person name="Sasaki T."/>
        </authorList>
    </citation>
    <scope>NUCLEOTIDE SEQUENCE [LARGE SCALE GENOMIC DNA]</scope>
    <source>
        <strain evidence="3">cv. Nipponbare</strain>
    </source>
</reference>
<dbReference type="EMBL" id="AP005767">
    <property type="protein sequence ID" value="BAD36362.1"/>
    <property type="molecule type" value="Genomic_DNA"/>
</dbReference>
<evidence type="ECO:0000313" key="3">
    <source>
        <dbReference type="Proteomes" id="UP000000763"/>
    </source>
</evidence>
<dbReference type="Proteomes" id="UP000000763">
    <property type="component" value="Chromosome 9"/>
</dbReference>
<reference evidence="1" key="1">
    <citation type="submission" date="2002-09" db="EMBL/GenBank/DDBJ databases">
        <title>Oryza sativa nipponbare(GA3) genomic DNA, chromosome 9, BAC clone:OSJNBa0035G04.</title>
        <authorList>
            <person name="Sasaki T."/>
            <person name="Matsumoto T."/>
            <person name="Katayose Y."/>
        </authorList>
    </citation>
    <scope>NUCLEOTIDE SEQUENCE</scope>
</reference>
<protein>
    <submittedName>
        <fullName evidence="2">Uncharacterized protein</fullName>
    </submittedName>
</protein>
<gene>
    <name evidence="1" type="ORF">OSJNBa0035G04.3</name>
    <name evidence="2" type="ORF">OSJNBb0051H02.20</name>
</gene>
<dbReference type="EMBL" id="AP005780">
    <property type="protein sequence ID" value="BAD36380.1"/>
    <property type="molecule type" value="Genomic_DNA"/>
</dbReference>
<evidence type="ECO:0000313" key="1">
    <source>
        <dbReference type="EMBL" id="BAD36362.1"/>
    </source>
</evidence>
<organism evidence="2 3">
    <name type="scientific">Oryza sativa subsp. japonica</name>
    <name type="common">Rice</name>
    <dbReference type="NCBI Taxonomy" id="39947"/>
    <lineage>
        <taxon>Eukaryota</taxon>
        <taxon>Viridiplantae</taxon>
        <taxon>Streptophyta</taxon>
        <taxon>Embryophyta</taxon>
        <taxon>Tracheophyta</taxon>
        <taxon>Spermatophyta</taxon>
        <taxon>Magnoliopsida</taxon>
        <taxon>Liliopsida</taxon>
        <taxon>Poales</taxon>
        <taxon>Poaceae</taxon>
        <taxon>BOP clade</taxon>
        <taxon>Oryzoideae</taxon>
        <taxon>Oryzeae</taxon>
        <taxon>Oryzinae</taxon>
        <taxon>Oryza</taxon>
        <taxon>Oryza sativa</taxon>
    </lineage>
</organism>